<evidence type="ECO:0000313" key="2">
    <source>
        <dbReference type="EMBL" id="MDV0441412.1"/>
    </source>
</evidence>
<sequence>MLQAVKIKDGVYWVGAIDWNLRDYHGYTLPGTTYNAYLVIGEKVALIDGTYPGHEWQLIERIESVLPLEKIDYIVANHIEIDHSGSLPLFSKKLPKVPIYMTEIAKKGFARHFDTSAWNIHTIKNLENLSLGGGKTLTFLEAPFLHWPDSMFTYLGEDKILFPNDAFGQHVASSERFDDELGIDIAMEHAAKFVANLIVPLSPKVLKKLGEVTELGVPIEMIAPSHGIIWRSHAADIINAYVNWANGVAKNKITIVYDTMHYSTGIAAQYIAEGAITEGVEVKFDLLKDGRYEGVHRSDVVRDILDSKAVIVGSPTLEDYPLPTVAGFLYYLMGIRPGKQTQKKIGFAFGSNGGKGGAPKVITELLEKAGIQIWHEPVEFTYRPDQQDKEKFFKLGQEIAKEIKKMP</sequence>
<dbReference type="Gene3D" id="3.60.15.10">
    <property type="entry name" value="Ribonuclease Z/Hydroxyacylglutathione hydrolase-like"/>
    <property type="match status" value="1"/>
</dbReference>
<dbReference type="AlphaFoldDB" id="A0AAE4MA89"/>
<dbReference type="GO" id="GO:0009055">
    <property type="term" value="F:electron transfer activity"/>
    <property type="evidence" value="ECO:0007669"/>
    <property type="project" value="InterPro"/>
</dbReference>
<dbReference type="InterPro" id="IPR016440">
    <property type="entry name" value="Rubredoxin-O_OxRdtase"/>
</dbReference>
<dbReference type="Gene3D" id="3.40.50.360">
    <property type="match status" value="1"/>
</dbReference>
<dbReference type="RefSeq" id="WP_338093811.1">
    <property type="nucleotide sequence ID" value="NZ_JAWDKA010000003.1"/>
</dbReference>
<dbReference type="InterPro" id="IPR036866">
    <property type="entry name" value="RibonucZ/Hydroxyglut_hydro"/>
</dbReference>
<comment type="caution">
    <text evidence="2">The sequence shown here is derived from an EMBL/GenBank/DDBJ whole genome shotgun (WGS) entry which is preliminary data.</text>
</comment>
<keyword evidence="3" id="KW-1185">Reference proteome</keyword>
<dbReference type="SMART" id="SM00849">
    <property type="entry name" value="Lactamase_B"/>
    <property type="match status" value="1"/>
</dbReference>
<dbReference type="Pfam" id="PF00258">
    <property type="entry name" value="Flavodoxin_1"/>
    <property type="match status" value="1"/>
</dbReference>
<gene>
    <name evidence="2" type="primary">fprA_2</name>
    <name evidence="2" type="ORF">McpAg1_05980</name>
</gene>
<feature type="domain" description="Flavodoxin-like" evidence="1">
    <location>
        <begin position="253"/>
        <end position="400"/>
    </location>
</feature>
<reference evidence="2" key="1">
    <citation type="submission" date="2023-06" db="EMBL/GenBank/DDBJ databases">
        <title>Genome sequence of Methancorpusculaceae sp. Ag1.</title>
        <authorList>
            <person name="Protasov E."/>
            <person name="Platt K."/>
            <person name="Poehlein A."/>
            <person name="Daniel R."/>
            <person name="Brune A."/>
        </authorList>
    </citation>
    <scope>NUCLEOTIDE SEQUENCE</scope>
    <source>
        <strain evidence="2">Ag1</strain>
    </source>
</reference>
<dbReference type="Proteomes" id="UP001273136">
    <property type="component" value="Unassembled WGS sequence"/>
</dbReference>
<name>A0AAE4MA89_9EURY</name>
<dbReference type="EC" id="1.-.-.-" evidence="2"/>
<dbReference type="PROSITE" id="PS50902">
    <property type="entry name" value="FLAVODOXIN_LIKE"/>
    <property type="match status" value="1"/>
</dbReference>
<dbReference type="GO" id="GO:0046872">
    <property type="term" value="F:metal ion binding"/>
    <property type="evidence" value="ECO:0007669"/>
    <property type="project" value="InterPro"/>
</dbReference>
<accession>A0AAE4MA89</accession>
<dbReference type="SUPFAM" id="SSF56281">
    <property type="entry name" value="Metallo-hydrolase/oxidoreductase"/>
    <property type="match status" value="1"/>
</dbReference>
<dbReference type="Pfam" id="PF19583">
    <property type="entry name" value="ODP"/>
    <property type="match status" value="1"/>
</dbReference>
<dbReference type="SUPFAM" id="SSF52218">
    <property type="entry name" value="Flavoproteins"/>
    <property type="match status" value="1"/>
</dbReference>
<organism evidence="2 3">
    <name type="scientific">Methanorbis furvi</name>
    <dbReference type="NCBI Taxonomy" id="3028299"/>
    <lineage>
        <taxon>Archaea</taxon>
        <taxon>Methanobacteriati</taxon>
        <taxon>Methanobacteriota</taxon>
        <taxon>Stenosarchaea group</taxon>
        <taxon>Methanomicrobia</taxon>
        <taxon>Methanomicrobiales</taxon>
        <taxon>Methanocorpusculaceae</taxon>
        <taxon>Methanorbis</taxon>
    </lineage>
</organism>
<dbReference type="GO" id="GO:0010181">
    <property type="term" value="F:FMN binding"/>
    <property type="evidence" value="ECO:0007669"/>
    <property type="project" value="InterPro"/>
</dbReference>
<dbReference type="GO" id="GO:0016491">
    <property type="term" value="F:oxidoreductase activity"/>
    <property type="evidence" value="ECO:0007669"/>
    <property type="project" value="UniProtKB-KW"/>
</dbReference>
<protein>
    <submittedName>
        <fullName evidence="2">Nitric oxide reductase</fullName>
        <ecNumber evidence="2">1.-.-.-</ecNumber>
    </submittedName>
</protein>
<dbReference type="InterPro" id="IPR008254">
    <property type="entry name" value="Flavodoxin/NO_synth"/>
</dbReference>
<proteinExistence type="predicted"/>
<dbReference type="InterPro" id="IPR045761">
    <property type="entry name" value="ODP_dom"/>
</dbReference>
<evidence type="ECO:0000313" key="3">
    <source>
        <dbReference type="Proteomes" id="UP001273136"/>
    </source>
</evidence>
<dbReference type="PANTHER" id="PTHR43717">
    <property type="entry name" value="ANAEROBIC NITRIC OXIDE REDUCTASE FLAVORUBREDOXIN"/>
    <property type="match status" value="1"/>
</dbReference>
<keyword evidence="2" id="KW-0560">Oxidoreductase</keyword>
<dbReference type="PIRSF" id="PIRSF005243">
    <property type="entry name" value="ROO"/>
    <property type="match status" value="1"/>
</dbReference>
<dbReference type="EMBL" id="JAWDKA010000003">
    <property type="protein sequence ID" value="MDV0441412.1"/>
    <property type="molecule type" value="Genomic_DNA"/>
</dbReference>
<dbReference type="PANTHER" id="PTHR43717:SF1">
    <property type="entry name" value="ANAEROBIC NITRIC OXIDE REDUCTASE FLAVORUBREDOXIN"/>
    <property type="match status" value="1"/>
</dbReference>
<dbReference type="InterPro" id="IPR001279">
    <property type="entry name" value="Metallo-B-lactamas"/>
</dbReference>
<dbReference type="InterPro" id="IPR029039">
    <property type="entry name" value="Flavoprotein-like_sf"/>
</dbReference>
<evidence type="ECO:0000259" key="1">
    <source>
        <dbReference type="PROSITE" id="PS50902"/>
    </source>
</evidence>
<dbReference type="CDD" id="cd07709">
    <property type="entry name" value="flavodiiron_proteins_MBL-fold"/>
    <property type="match status" value="1"/>
</dbReference>